<keyword evidence="8" id="KW-0539">Nucleus</keyword>
<evidence type="ECO:0000259" key="10">
    <source>
        <dbReference type="Pfam" id="PF25467"/>
    </source>
</evidence>
<dbReference type="PANTHER" id="PTHR12755:SF3">
    <property type="entry name" value="POLYNUCLEOTIDE 5'-HYDROXYL-KINASE NOL9"/>
    <property type="match status" value="1"/>
</dbReference>
<dbReference type="EMBL" id="OW152826">
    <property type="protein sequence ID" value="CAH2042170.1"/>
    <property type="molecule type" value="Genomic_DNA"/>
</dbReference>
<evidence type="ECO:0000256" key="4">
    <source>
        <dbReference type="ARBA" id="ARBA00022679"/>
    </source>
</evidence>
<evidence type="ECO:0000256" key="8">
    <source>
        <dbReference type="ARBA" id="ARBA00023242"/>
    </source>
</evidence>
<dbReference type="Gene3D" id="3.40.50.300">
    <property type="entry name" value="P-loop containing nucleotide triphosphate hydrolases"/>
    <property type="match status" value="1"/>
</dbReference>
<reference evidence="11" key="1">
    <citation type="submission" date="2022-03" db="EMBL/GenBank/DDBJ databases">
        <authorList>
            <person name="Martin H S."/>
        </authorList>
    </citation>
    <scope>NUCLEOTIDE SEQUENCE</scope>
</reference>
<keyword evidence="12" id="KW-1185">Reference proteome</keyword>
<accession>A0ABN8HYM2</accession>
<keyword evidence="7" id="KW-0067">ATP-binding</keyword>
<keyword evidence="5" id="KW-0547">Nucleotide-binding</keyword>
<feature type="domain" description="Clp1 P-loop" evidence="9">
    <location>
        <begin position="47"/>
        <end position="198"/>
    </location>
</feature>
<keyword evidence="4" id="KW-0808">Transferase</keyword>
<evidence type="ECO:0000256" key="5">
    <source>
        <dbReference type="ARBA" id="ARBA00022741"/>
    </source>
</evidence>
<comment type="similarity">
    <text evidence="2">Belongs to the Clp1 family. NOL9/GRC3 subfamily.</text>
</comment>
<dbReference type="PANTHER" id="PTHR12755">
    <property type="entry name" value="CLEAVAGE/POLYADENYLATION FACTOR IA SUBUNIT CLP1P"/>
    <property type="match status" value="1"/>
</dbReference>
<sequence>MDLKRASENLGCSLYASKPYKHIEESPNWDQVIDCGKSEKSRGIVCGGKGAGKSTFLRFYVNQLLSQGPVLVIDLDPGQCEFTVAGSVSATIVNEPLLGPNFTHLKKPEIMLNLGIISAMDNPRRYVNAVDSLINRCLESDELNGMPWIVNTMGMCNAIGLKFMCFIIQRVQPTFLLQIELQALKKNFEYRLTSQKVEELCVDFRGDRLFSKMPQGGQLSYSYLIAPAETYRTNKNAGSDNHVLAPRDERYLNFLAYFGELVNIYKTADLLGITPYVVRMQDLCVATNVKLHSDSVTKVLNGKVVALCQQSTRPDKAAKVFTLGDKPLLCHGHGLIRGIDYEKDEVYIITPIPPQDLCLVNIIMYADWVPELRGQEKNLPEGTVVPYRTTSQYQQRQFMFTPRRRFNPLQLLKMSRNS</sequence>
<evidence type="ECO:0000256" key="7">
    <source>
        <dbReference type="ARBA" id="ARBA00022840"/>
    </source>
</evidence>
<evidence type="ECO:0000256" key="3">
    <source>
        <dbReference type="ARBA" id="ARBA00022552"/>
    </source>
</evidence>
<organism evidence="11 12">
    <name type="scientific">Iphiclides podalirius</name>
    <name type="common">scarce swallowtail</name>
    <dbReference type="NCBI Taxonomy" id="110791"/>
    <lineage>
        <taxon>Eukaryota</taxon>
        <taxon>Metazoa</taxon>
        <taxon>Ecdysozoa</taxon>
        <taxon>Arthropoda</taxon>
        <taxon>Hexapoda</taxon>
        <taxon>Insecta</taxon>
        <taxon>Pterygota</taxon>
        <taxon>Neoptera</taxon>
        <taxon>Endopterygota</taxon>
        <taxon>Lepidoptera</taxon>
        <taxon>Glossata</taxon>
        <taxon>Ditrysia</taxon>
        <taxon>Papilionoidea</taxon>
        <taxon>Papilionidae</taxon>
        <taxon>Papilioninae</taxon>
        <taxon>Iphiclides</taxon>
    </lineage>
</organism>
<name>A0ABN8HYM2_9NEOP</name>
<evidence type="ECO:0000256" key="2">
    <source>
        <dbReference type="ARBA" id="ARBA00011003"/>
    </source>
</evidence>
<dbReference type="Pfam" id="PF16575">
    <property type="entry name" value="CLP1_P"/>
    <property type="match status" value="1"/>
</dbReference>
<evidence type="ECO:0000256" key="1">
    <source>
        <dbReference type="ARBA" id="ARBA00004604"/>
    </source>
</evidence>
<evidence type="ECO:0000313" key="12">
    <source>
        <dbReference type="Proteomes" id="UP000837857"/>
    </source>
</evidence>
<evidence type="ECO:0000313" key="11">
    <source>
        <dbReference type="EMBL" id="CAH2042170.1"/>
    </source>
</evidence>
<dbReference type="InterPro" id="IPR027417">
    <property type="entry name" value="P-loop_NTPase"/>
</dbReference>
<evidence type="ECO:0000259" key="9">
    <source>
        <dbReference type="Pfam" id="PF16575"/>
    </source>
</evidence>
<dbReference type="InterPro" id="IPR057570">
    <property type="entry name" value="NOL9_C"/>
</dbReference>
<comment type="subcellular location">
    <subcellularLocation>
        <location evidence="1">Nucleus</location>
        <location evidence="1">Nucleolus</location>
    </subcellularLocation>
</comment>
<keyword evidence="3" id="KW-0698">rRNA processing</keyword>
<keyword evidence="6" id="KW-0418">Kinase</keyword>
<dbReference type="SUPFAM" id="SSF52540">
    <property type="entry name" value="P-loop containing nucleoside triphosphate hydrolases"/>
    <property type="match status" value="1"/>
</dbReference>
<feature type="domain" description="NOL9 C-terminal" evidence="10">
    <location>
        <begin position="273"/>
        <end position="365"/>
    </location>
</feature>
<feature type="non-terminal residue" evidence="11">
    <location>
        <position position="418"/>
    </location>
</feature>
<dbReference type="Pfam" id="PF25467">
    <property type="entry name" value="NOL9_C"/>
    <property type="match status" value="1"/>
</dbReference>
<protein>
    <submittedName>
        <fullName evidence="11">Uncharacterized protein</fullName>
    </submittedName>
</protein>
<evidence type="ECO:0000256" key="6">
    <source>
        <dbReference type="ARBA" id="ARBA00022777"/>
    </source>
</evidence>
<dbReference type="InterPro" id="IPR032319">
    <property type="entry name" value="CLP1_P"/>
</dbReference>
<gene>
    <name evidence="11" type="ORF">IPOD504_LOCUS3629</name>
</gene>
<dbReference type="InterPro" id="IPR045116">
    <property type="entry name" value="Clp1/Grc3"/>
</dbReference>
<proteinExistence type="inferred from homology"/>
<dbReference type="Proteomes" id="UP000837857">
    <property type="component" value="Chromosome 14"/>
</dbReference>